<dbReference type="RefSeq" id="XP_056042267.1">
    <property type="nucleotide sequence ID" value="XM_056184543.1"/>
</dbReference>
<protein>
    <submittedName>
        <fullName evidence="2">Uncharacterized protein</fullName>
    </submittedName>
</protein>
<feature type="region of interest" description="Disordered" evidence="1">
    <location>
        <begin position="350"/>
        <end position="371"/>
    </location>
</feature>
<dbReference type="Proteomes" id="UP001217417">
    <property type="component" value="Unassembled WGS sequence"/>
</dbReference>
<reference evidence="2" key="1">
    <citation type="submission" date="2023-03" db="EMBL/GenBank/DDBJ databases">
        <title>Near-Complete genome sequence of Lipomyces tetrasporous NRRL Y-64009, an oleaginous yeast capable of growing on lignocellulosic hydrolysates.</title>
        <authorList>
            <consortium name="Lawrence Berkeley National Laboratory"/>
            <person name="Jagtap S.S."/>
            <person name="Liu J.-J."/>
            <person name="Walukiewicz H.E."/>
            <person name="Pangilinan J."/>
            <person name="Lipzen A."/>
            <person name="Ahrendt S."/>
            <person name="Koriabine M."/>
            <person name="Cobaugh K."/>
            <person name="Salamov A."/>
            <person name="Yoshinaga Y."/>
            <person name="Ng V."/>
            <person name="Daum C."/>
            <person name="Grigoriev I.V."/>
            <person name="Slininger P.J."/>
            <person name="Dien B.S."/>
            <person name="Jin Y.-S."/>
            <person name="Rao C.V."/>
        </authorList>
    </citation>
    <scope>NUCLEOTIDE SEQUENCE</scope>
    <source>
        <strain evidence="2">NRRL Y-64009</strain>
    </source>
</reference>
<dbReference type="GeneID" id="80879709"/>
<gene>
    <name evidence="2" type="ORF">POJ06DRAFT_142678</name>
</gene>
<sequence length="441" mass="51199">MMDYFNRINDFEGRNFECKPSPLAQHYMQVTSNDNVIPVILQWYLDSESSKDALCYQYHSWSLAVARRLFSSRSYVTCIRFCQQRLEHSPKHLFSPRLTPAYWSSRVLICSSVRDCPVPDYFKVFYMIYHLYSHYKLKHYAIASSEAAHTVILLYSIIKRVERDDDYIVDFTEMKRAAILFRLLHHLRSLTEFLRCSILKWDKQQDFSIGRLTRSELSIGAVVTFDYIYEAAQAMYHAVTNSVCTADLVDDYVHAIFSTSVTANVVFPGDSPNSGYRLDMTFPICCNATGMPESMRTDAVVRFWKARLSLICTAAYIHERRYECAIFKLGAAQEELETIWCKLDEDPHSDKVRNKPPHQAEPSVYESGTSHSLSHGVFEDLDLILTTADLRRRDILGDTVDKEYVHSLLVKTQCIMRKCQLQFRQREAHKRKPQKRDGSSS</sequence>
<evidence type="ECO:0000313" key="3">
    <source>
        <dbReference type="Proteomes" id="UP001217417"/>
    </source>
</evidence>
<evidence type="ECO:0000256" key="1">
    <source>
        <dbReference type="SAM" id="MobiDB-lite"/>
    </source>
</evidence>
<proteinExistence type="predicted"/>
<dbReference type="AlphaFoldDB" id="A0AAD7QNS4"/>
<name>A0AAD7QNS4_9ASCO</name>
<evidence type="ECO:0000313" key="2">
    <source>
        <dbReference type="EMBL" id="KAJ8098817.1"/>
    </source>
</evidence>
<comment type="caution">
    <text evidence="2">The sequence shown here is derived from an EMBL/GenBank/DDBJ whole genome shotgun (WGS) entry which is preliminary data.</text>
</comment>
<dbReference type="EMBL" id="JARPMG010000008">
    <property type="protein sequence ID" value="KAJ8098817.1"/>
    <property type="molecule type" value="Genomic_DNA"/>
</dbReference>
<accession>A0AAD7QNS4</accession>
<organism evidence="2 3">
    <name type="scientific">Lipomyces tetrasporus</name>
    <dbReference type="NCBI Taxonomy" id="54092"/>
    <lineage>
        <taxon>Eukaryota</taxon>
        <taxon>Fungi</taxon>
        <taxon>Dikarya</taxon>
        <taxon>Ascomycota</taxon>
        <taxon>Saccharomycotina</taxon>
        <taxon>Lipomycetes</taxon>
        <taxon>Lipomycetales</taxon>
        <taxon>Lipomycetaceae</taxon>
        <taxon>Lipomyces</taxon>
    </lineage>
</organism>
<keyword evidence="3" id="KW-1185">Reference proteome</keyword>